<dbReference type="PANTHER" id="PTHR24255">
    <property type="entry name" value="COMPLEMENT COMPONENT 1, S SUBCOMPONENT-RELATED"/>
    <property type="match status" value="1"/>
</dbReference>
<dbReference type="InterPro" id="IPR016186">
    <property type="entry name" value="C-type_lectin-like/link_sf"/>
</dbReference>
<organism evidence="7 8">
    <name type="scientific">Caenorhabditis angaria</name>
    <dbReference type="NCBI Taxonomy" id="860376"/>
    <lineage>
        <taxon>Eukaryota</taxon>
        <taxon>Metazoa</taxon>
        <taxon>Ecdysozoa</taxon>
        <taxon>Nematoda</taxon>
        <taxon>Chromadorea</taxon>
        <taxon>Rhabditida</taxon>
        <taxon>Rhabditina</taxon>
        <taxon>Rhabditomorpha</taxon>
        <taxon>Rhabditoidea</taxon>
        <taxon>Rhabditidae</taxon>
        <taxon>Peloderinae</taxon>
        <taxon>Caenorhabditis</taxon>
    </lineage>
</organism>
<evidence type="ECO:0000313" key="7">
    <source>
        <dbReference type="EMBL" id="CAI5452437.1"/>
    </source>
</evidence>
<dbReference type="PROSITE" id="PS01180">
    <property type="entry name" value="CUB"/>
    <property type="match status" value="2"/>
</dbReference>
<dbReference type="GO" id="GO:0031638">
    <property type="term" value="P:zymogen activation"/>
    <property type="evidence" value="ECO:0007669"/>
    <property type="project" value="TreeGrafter"/>
</dbReference>
<evidence type="ECO:0000313" key="8">
    <source>
        <dbReference type="Proteomes" id="UP001152747"/>
    </source>
</evidence>
<dbReference type="EMBL" id="CANHGI010000005">
    <property type="protein sequence ID" value="CAI5452437.1"/>
    <property type="molecule type" value="Genomic_DNA"/>
</dbReference>
<protein>
    <recommendedName>
        <fullName evidence="9">CUB domain-containing protein</fullName>
    </recommendedName>
</protein>
<keyword evidence="8" id="KW-1185">Reference proteome</keyword>
<dbReference type="GO" id="GO:0004252">
    <property type="term" value="F:serine-type endopeptidase activity"/>
    <property type="evidence" value="ECO:0007669"/>
    <property type="project" value="TreeGrafter"/>
</dbReference>
<evidence type="ECO:0000256" key="2">
    <source>
        <dbReference type="ARBA" id="ARBA00022525"/>
    </source>
</evidence>
<name>A0A9P1IYG2_9PELO</name>
<gene>
    <name evidence="7" type="ORF">CAMP_LOCUS15074</name>
</gene>
<comment type="caution">
    <text evidence="4">Lacks conserved residue(s) required for the propagation of feature annotation.</text>
</comment>
<evidence type="ECO:0008006" key="9">
    <source>
        <dbReference type="Google" id="ProtNLM"/>
    </source>
</evidence>
<dbReference type="CDD" id="cd00041">
    <property type="entry name" value="CUB"/>
    <property type="match status" value="2"/>
</dbReference>
<dbReference type="Gene3D" id="2.60.120.290">
    <property type="entry name" value="Spermadhesin, CUB domain"/>
    <property type="match status" value="2"/>
</dbReference>
<comment type="subcellular location">
    <subcellularLocation>
        <location evidence="1">Secreted</location>
    </subcellularLocation>
</comment>
<dbReference type="Pfam" id="PF00059">
    <property type="entry name" value="Lectin_C"/>
    <property type="match status" value="1"/>
</dbReference>
<comment type="caution">
    <text evidence="7">The sequence shown here is derived from an EMBL/GenBank/DDBJ whole genome shotgun (WGS) entry which is preliminary data.</text>
</comment>
<dbReference type="SUPFAM" id="SSF49854">
    <property type="entry name" value="Spermadhesin, CUB domain"/>
    <property type="match status" value="2"/>
</dbReference>
<keyword evidence="3" id="KW-1015">Disulfide bond</keyword>
<evidence type="ECO:0000256" key="4">
    <source>
        <dbReference type="PROSITE-ProRule" id="PRU00059"/>
    </source>
</evidence>
<evidence type="ECO:0000256" key="3">
    <source>
        <dbReference type="ARBA" id="ARBA00023157"/>
    </source>
</evidence>
<proteinExistence type="predicted"/>
<evidence type="ECO:0000259" key="6">
    <source>
        <dbReference type="PROSITE" id="PS50041"/>
    </source>
</evidence>
<evidence type="ECO:0000256" key="1">
    <source>
        <dbReference type="ARBA" id="ARBA00004613"/>
    </source>
</evidence>
<dbReference type="InterPro" id="IPR000859">
    <property type="entry name" value="CUB_dom"/>
</dbReference>
<evidence type="ECO:0000259" key="5">
    <source>
        <dbReference type="PROSITE" id="PS01180"/>
    </source>
</evidence>
<dbReference type="OrthoDB" id="5808499at2759"/>
<sequence length="372" mass="42098">MIFIIFSLFALTSAANECPDGWIFNHDLAECFYVSEILYSFDESIKICDSIGGSTVTVRNSLDNSAFIAMFNTSVLQPWIGTRRNTTSNTFYNIDQSYFTPSLWAVNEPSVNGDCVTFRGVQSTGLQITQCYSLQPAFCKQVPALCNSGTFGGAYTMSGVVTSPGYPTQYYNNLKCSYLINSPNNTYITLNFDPYLVEAWNDNVKIYEGNQSVYQNSIGTVLSYMTSFESQANQVLITFETNYRITQRGWNLSWKAKTIQPTIYLSGMSGNFSSPNYPADYNKFDEQVYIISAPYGTQINLTIDDFVTEKNHDYLDIYTELMSMKNETYAARLSGNSIAPYNFISNDYFLGFRFVSDGSLNYRGFHAYYNVF</sequence>
<dbReference type="InterPro" id="IPR001304">
    <property type="entry name" value="C-type_lectin-like"/>
</dbReference>
<feature type="domain" description="CUB" evidence="5">
    <location>
        <begin position="255"/>
        <end position="372"/>
    </location>
</feature>
<dbReference type="PROSITE" id="PS50041">
    <property type="entry name" value="C_TYPE_LECTIN_2"/>
    <property type="match status" value="1"/>
</dbReference>
<dbReference type="SMART" id="SM00042">
    <property type="entry name" value="CUB"/>
    <property type="match status" value="2"/>
</dbReference>
<reference evidence="7" key="1">
    <citation type="submission" date="2022-11" db="EMBL/GenBank/DDBJ databases">
        <authorList>
            <person name="Kikuchi T."/>
        </authorList>
    </citation>
    <scope>NUCLEOTIDE SEQUENCE</scope>
    <source>
        <strain evidence="7">PS1010</strain>
    </source>
</reference>
<dbReference type="SUPFAM" id="SSF56436">
    <property type="entry name" value="C-type lectin-like"/>
    <property type="match status" value="1"/>
</dbReference>
<dbReference type="InterPro" id="IPR016187">
    <property type="entry name" value="CTDL_fold"/>
</dbReference>
<dbReference type="AlphaFoldDB" id="A0A9P1IYG2"/>
<dbReference type="SMART" id="SM00034">
    <property type="entry name" value="CLECT"/>
    <property type="match status" value="1"/>
</dbReference>
<keyword evidence="2" id="KW-0964">Secreted</keyword>
<dbReference type="Gene3D" id="3.10.100.10">
    <property type="entry name" value="Mannose-Binding Protein A, subunit A"/>
    <property type="match status" value="1"/>
</dbReference>
<dbReference type="PANTHER" id="PTHR24255:SF27">
    <property type="entry name" value="HAPTOGLOBIN-RELATED PROTEIN"/>
    <property type="match status" value="1"/>
</dbReference>
<accession>A0A9P1IYG2</accession>
<dbReference type="InterPro" id="IPR035914">
    <property type="entry name" value="Sperma_CUB_dom_sf"/>
</dbReference>
<dbReference type="CDD" id="cd00037">
    <property type="entry name" value="CLECT"/>
    <property type="match status" value="1"/>
</dbReference>
<feature type="domain" description="CUB" evidence="5">
    <location>
        <begin position="146"/>
        <end position="257"/>
    </location>
</feature>
<dbReference type="Pfam" id="PF00431">
    <property type="entry name" value="CUB"/>
    <property type="match status" value="2"/>
</dbReference>
<dbReference type="Proteomes" id="UP001152747">
    <property type="component" value="Unassembled WGS sequence"/>
</dbReference>
<dbReference type="GO" id="GO:0072562">
    <property type="term" value="C:blood microparticle"/>
    <property type="evidence" value="ECO:0007669"/>
    <property type="project" value="TreeGrafter"/>
</dbReference>
<feature type="domain" description="C-type lectin" evidence="6">
    <location>
        <begin position="31"/>
        <end position="140"/>
    </location>
</feature>